<gene>
    <name evidence="1" type="ORF">GCM10009680_40340</name>
</gene>
<sequence length="48" mass="5534">MRPHPKRRHDMFRKLFTLLLGAAIAVGIPLAAKRIARTTMTQVHRINQ</sequence>
<reference evidence="2" key="1">
    <citation type="journal article" date="2019" name="Int. J. Syst. Evol. Microbiol.">
        <title>The Global Catalogue of Microorganisms (GCM) 10K type strain sequencing project: providing services to taxonomists for standard genome sequencing and annotation.</title>
        <authorList>
            <consortium name="The Broad Institute Genomics Platform"/>
            <consortium name="The Broad Institute Genome Sequencing Center for Infectious Disease"/>
            <person name="Wu L."/>
            <person name="Ma J."/>
        </authorList>
    </citation>
    <scope>NUCLEOTIDE SEQUENCE [LARGE SCALE GENOMIC DNA]</scope>
    <source>
        <strain evidence="2">JCM 13244</strain>
    </source>
</reference>
<dbReference type="Proteomes" id="UP001499947">
    <property type="component" value="Unassembled WGS sequence"/>
</dbReference>
<organism evidence="1 2">
    <name type="scientific">Streptomyces yatensis</name>
    <dbReference type="NCBI Taxonomy" id="155177"/>
    <lineage>
        <taxon>Bacteria</taxon>
        <taxon>Bacillati</taxon>
        <taxon>Actinomycetota</taxon>
        <taxon>Actinomycetes</taxon>
        <taxon>Kitasatosporales</taxon>
        <taxon>Streptomycetaceae</taxon>
        <taxon>Streptomyces</taxon>
        <taxon>Streptomyces violaceusniger group</taxon>
    </lineage>
</organism>
<name>A0ABP4U0L9_9ACTN</name>
<evidence type="ECO:0000313" key="1">
    <source>
        <dbReference type="EMBL" id="GAA1696174.1"/>
    </source>
</evidence>
<dbReference type="EMBL" id="BAAALR010000047">
    <property type="protein sequence ID" value="GAA1696174.1"/>
    <property type="molecule type" value="Genomic_DNA"/>
</dbReference>
<accession>A0ABP4U0L9</accession>
<keyword evidence="2" id="KW-1185">Reference proteome</keyword>
<comment type="caution">
    <text evidence="1">The sequence shown here is derived from an EMBL/GenBank/DDBJ whole genome shotgun (WGS) entry which is preliminary data.</text>
</comment>
<protein>
    <submittedName>
        <fullName evidence="1">Uncharacterized protein</fullName>
    </submittedName>
</protein>
<proteinExistence type="predicted"/>
<evidence type="ECO:0000313" key="2">
    <source>
        <dbReference type="Proteomes" id="UP001499947"/>
    </source>
</evidence>